<dbReference type="PANTHER" id="PTHR38340">
    <property type="entry name" value="S-LAYER PROTEIN"/>
    <property type="match status" value="1"/>
</dbReference>
<dbReference type="InterPro" id="IPR018511">
    <property type="entry name" value="Hemolysin-typ_Ca-bd_CS"/>
</dbReference>
<evidence type="ECO:0000256" key="4">
    <source>
        <dbReference type="SAM" id="MobiDB-lite"/>
    </source>
</evidence>
<dbReference type="GO" id="GO:0005509">
    <property type="term" value="F:calcium ion binding"/>
    <property type="evidence" value="ECO:0007669"/>
    <property type="project" value="InterPro"/>
</dbReference>
<organism evidence="6 7">
    <name type="scientific">Noviherbaspirillum denitrificans</name>
    <dbReference type="NCBI Taxonomy" id="1968433"/>
    <lineage>
        <taxon>Bacteria</taxon>
        <taxon>Pseudomonadati</taxon>
        <taxon>Pseudomonadota</taxon>
        <taxon>Betaproteobacteria</taxon>
        <taxon>Burkholderiales</taxon>
        <taxon>Oxalobacteraceae</taxon>
        <taxon>Noviherbaspirillum</taxon>
    </lineage>
</organism>
<dbReference type="Gene3D" id="3.40.390.10">
    <property type="entry name" value="Collagenase (Catalytic Domain)"/>
    <property type="match status" value="1"/>
</dbReference>
<dbReference type="CDD" id="cd04277">
    <property type="entry name" value="ZnMc_serralysin_like"/>
    <property type="match status" value="1"/>
</dbReference>
<comment type="similarity">
    <text evidence="2">Belongs to the peptidase M10B family.</text>
</comment>
<dbReference type="InterPro" id="IPR050557">
    <property type="entry name" value="RTX_toxin/Mannuronan_C5-epim"/>
</dbReference>
<dbReference type="GO" id="GO:0008237">
    <property type="term" value="F:metallopeptidase activity"/>
    <property type="evidence" value="ECO:0007669"/>
    <property type="project" value="InterPro"/>
</dbReference>
<dbReference type="SUPFAM" id="SSF51120">
    <property type="entry name" value="beta-Roll"/>
    <property type="match status" value="2"/>
</dbReference>
<dbReference type="PROSITE" id="PS00330">
    <property type="entry name" value="HEMOLYSIN_CALCIUM"/>
    <property type="match status" value="4"/>
</dbReference>
<dbReference type="Pfam" id="PF13583">
    <property type="entry name" value="Reprolysin_4"/>
    <property type="match status" value="1"/>
</dbReference>
<feature type="compositionally biased region" description="Polar residues" evidence="4">
    <location>
        <begin position="1"/>
        <end position="14"/>
    </location>
</feature>
<dbReference type="GO" id="GO:0005615">
    <property type="term" value="C:extracellular space"/>
    <property type="evidence" value="ECO:0007669"/>
    <property type="project" value="InterPro"/>
</dbReference>
<evidence type="ECO:0000259" key="5">
    <source>
        <dbReference type="SMART" id="SM00235"/>
    </source>
</evidence>
<feature type="region of interest" description="Disordered" evidence="4">
    <location>
        <begin position="1"/>
        <end position="39"/>
    </location>
</feature>
<dbReference type="Proteomes" id="UP000197535">
    <property type="component" value="Unassembled WGS sequence"/>
</dbReference>
<dbReference type="InterPro" id="IPR025282">
    <property type="entry name" value="DUF4214"/>
</dbReference>
<sequence>MNISGTSGNDNLVGTQGDDVLSGGSGNDTLDGGAGNDELLGGDGSDTYIVRDRWDQVFDTSGTDNGIIYADFYKTDPDVESWTWATGVQKVPYWIDALIPGAATGFPSLLGSGKTFYYNFPSSAPAHFSAADAAGFIAFNAEQQSFTRQALAYVSTVVGLTFVETTSSSAVNTITFANNTQTGSSGYAYFPHDSYIGSDVLLNSGGASSNLTPRNGQYSALTLIHEIGHALGLKHPFSQTDSEGPYLSTTENSSQWTVMSYNSRVADYYPRYSPLDIAALQYLYGPGTAASGNSTYTLTAGTSNFIWDGGGTDTIDGSTLTQGLTLYLEPGYWGYIGTKSSLITEPGQVTVNFGSVIENASGGSAADNITGNAADNRLSGLGGDDILNGGAGNDWLDGGAGNDSFIALSGRDAIYGGSGTDRLVLTQSAASMQVTKLRADVFVVSDASGANAAVCRNVEQLQFSDSTVNLSGISAFASQDTTLAQIYVAAFRRAPETEGFNYWTKEVASRGIDAVADIIFSLDIVKAIYAADMAPSQFVSTIYTNVFNKAPDAEGLNYWTQQLAVRSRGQLVIDMTNAALGVPDGTAGKDFFQNRLDWSLYAVDYQHEQGKELTPSHLTTLTDGIGADTTALVTLIGQAESGVTI</sequence>
<dbReference type="SUPFAM" id="SSF55486">
    <property type="entry name" value="Metalloproteases ('zincins'), catalytic domain"/>
    <property type="match status" value="1"/>
</dbReference>
<evidence type="ECO:0000256" key="2">
    <source>
        <dbReference type="ARBA" id="ARBA00009490"/>
    </source>
</evidence>
<dbReference type="EMBL" id="LSTO01000001">
    <property type="protein sequence ID" value="OWW19673.1"/>
    <property type="molecule type" value="Genomic_DNA"/>
</dbReference>
<evidence type="ECO:0000313" key="6">
    <source>
        <dbReference type="EMBL" id="OWW19673.1"/>
    </source>
</evidence>
<dbReference type="GO" id="GO:0008270">
    <property type="term" value="F:zinc ion binding"/>
    <property type="evidence" value="ECO:0007669"/>
    <property type="project" value="InterPro"/>
</dbReference>
<dbReference type="Pfam" id="PF13946">
    <property type="entry name" value="DUF4214"/>
    <property type="match status" value="1"/>
</dbReference>
<dbReference type="InterPro" id="IPR006026">
    <property type="entry name" value="Peptidase_Metallo"/>
</dbReference>
<name>A0A254TGK9_9BURK</name>
<dbReference type="Pfam" id="PF00353">
    <property type="entry name" value="HemolysinCabind"/>
    <property type="match status" value="2"/>
</dbReference>
<dbReference type="OrthoDB" id="480426at2"/>
<dbReference type="InterPro" id="IPR024079">
    <property type="entry name" value="MetalloPept_cat_dom_sf"/>
</dbReference>
<keyword evidence="3" id="KW-0964">Secreted</keyword>
<comment type="caution">
    <text evidence="6">The sequence shown here is derived from an EMBL/GenBank/DDBJ whole genome shotgun (WGS) entry which is preliminary data.</text>
</comment>
<dbReference type="GO" id="GO:0006508">
    <property type="term" value="P:proteolysis"/>
    <property type="evidence" value="ECO:0007669"/>
    <property type="project" value="InterPro"/>
</dbReference>
<dbReference type="PRINTS" id="PR00313">
    <property type="entry name" value="CABNDNGRPT"/>
</dbReference>
<dbReference type="InterPro" id="IPR001343">
    <property type="entry name" value="Hemolysn_Ca-bd"/>
</dbReference>
<comment type="subcellular location">
    <subcellularLocation>
        <location evidence="1">Secreted</location>
    </subcellularLocation>
</comment>
<evidence type="ECO:0000256" key="3">
    <source>
        <dbReference type="ARBA" id="ARBA00022525"/>
    </source>
</evidence>
<protein>
    <recommendedName>
        <fullName evidence="5">Peptidase metallopeptidase domain-containing protein</fullName>
    </recommendedName>
</protein>
<dbReference type="SMART" id="SM00235">
    <property type="entry name" value="ZnMc"/>
    <property type="match status" value="1"/>
</dbReference>
<evidence type="ECO:0000313" key="7">
    <source>
        <dbReference type="Proteomes" id="UP000197535"/>
    </source>
</evidence>
<dbReference type="PANTHER" id="PTHR38340:SF1">
    <property type="entry name" value="S-LAYER PROTEIN"/>
    <property type="match status" value="1"/>
</dbReference>
<keyword evidence="7" id="KW-1185">Reference proteome</keyword>
<dbReference type="Gene3D" id="2.150.10.10">
    <property type="entry name" value="Serralysin-like metalloprotease, C-terminal"/>
    <property type="match status" value="2"/>
</dbReference>
<dbReference type="AlphaFoldDB" id="A0A254TGK9"/>
<proteinExistence type="inferred from homology"/>
<feature type="domain" description="Peptidase metallopeptidase" evidence="5">
    <location>
        <begin position="107"/>
        <end position="286"/>
    </location>
</feature>
<dbReference type="InterPro" id="IPR011049">
    <property type="entry name" value="Serralysin-like_metalloprot_C"/>
</dbReference>
<gene>
    <name evidence="6" type="ORF">AYR66_09320</name>
</gene>
<accession>A0A254TGK9</accession>
<reference evidence="6 7" key="1">
    <citation type="submission" date="2016-02" db="EMBL/GenBank/DDBJ databases">
        <authorList>
            <person name="Wen L."/>
            <person name="He K."/>
            <person name="Yang H."/>
        </authorList>
    </citation>
    <scope>NUCLEOTIDE SEQUENCE [LARGE SCALE GENOMIC DNA]</scope>
    <source>
        <strain evidence="6 7">TSA40</strain>
    </source>
</reference>
<evidence type="ECO:0000256" key="1">
    <source>
        <dbReference type="ARBA" id="ARBA00004613"/>
    </source>
</evidence>
<dbReference type="InterPro" id="IPR034033">
    <property type="entry name" value="Serralysin-like"/>
</dbReference>
<dbReference type="RefSeq" id="WP_088706578.1">
    <property type="nucleotide sequence ID" value="NZ_LSTO01000001.1"/>
</dbReference>